<organism evidence="1 2">
    <name type="scientific">Prevotella aff. ruminicola Tc2-24</name>
    <dbReference type="NCBI Taxonomy" id="81582"/>
    <lineage>
        <taxon>Bacteria</taxon>
        <taxon>Pseudomonadati</taxon>
        <taxon>Bacteroidota</taxon>
        <taxon>Bacteroidia</taxon>
        <taxon>Bacteroidales</taxon>
        <taxon>Prevotellaceae</taxon>
        <taxon>Prevotella</taxon>
    </lineage>
</organism>
<name>A0A1I0NUV6_9BACT</name>
<dbReference type="EMBL" id="FOIQ01000003">
    <property type="protein sequence ID" value="SEW05510.1"/>
    <property type="molecule type" value="Genomic_DNA"/>
</dbReference>
<evidence type="ECO:0000313" key="2">
    <source>
        <dbReference type="Proteomes" id="UP000199373"/>
    </source>
</evidence>
<reference evidence="1 2" key="1">
    <citation type="submission" date="2016-10" db="EMBL/GenBank/DDBJ databases">
        <authorList>
            <person name="de Groot N.N."/>
        </authorList>
    </citation>
    <scope>NUCLEOTIDE SEQUENCE [LARGE SCALE GENOMIC DNA]</scope>
    <source>
        <strain evidence="1 2">TC2-24</strain>
    </source>
</reference>
<accession>A0A1I0NUV6</accession>
<gene>
    <name evidence="1" type="ORF">SAMN04487850_1369</name>
</gene>
<dbReference type="AlphaFoldDB" id="A0A1I0NUV6"/>
<dbReference type="Proteomes" id="UP000199373">
    <property type="component" value="Unassembled WGS sequence"/>
</dbReference>
<sequence>MSKYSSVKACVFIIHDTKIQICLQDFYLKK</sequence>
<evidence type="ECO:0000313" key="1">
    <source>
        <dbReference type="EMBL" id="SEW05510.1"/>
    </source>
</evidence>
<proteinExistence type="predicted"/>
<keyword evidence="2" id="KW-1185">Reference proteome</keyword>
<protein>
    <submittedName>
        <fullName evidence="1">Uncharacterized protein</fullName>
    </submittedName>
</protein>